<feature type="region of interest" description="Disordered" evidence="1">
    <location>
        <begin position="1"/>
        <end position="20"/>
    </location>
</feature>
<dbReference type="PANTHER" id="PTHR11941">
    <property type="entry name" value="ENOYL-COA HYDRATASE-RELATED"/>
    <property type="match status" value="1"/>
</dbReference>
<accession>A0A918LGK3</accession>
<dbReference type="SUPFAM" id="SSF52096">
    <property type="entry name" value="ClpP/crotonase"/>
    <property type="match status" value="1"/>
</dbReference>
<dbReference type="PANTHER" id="PTHR11941:SF54">
    <property type="entry name" value="ENOYL-COA HYDRATASE, MITOCHONDRIAL"/>
    <property type="match status" value="1"/>
</dbReference>
<protein>
    <recommendedName>
        <fullName evidence="4">Enoyl-CoA hydratase</fullName>
    </recommendedName>
</protein>
<evidence type="ECO:0008006" key="4">
    <source>
        <dbReference type="Google" id="ProtNLM"/>
    </source>
</evidence>
<name>A0A918LGK3_STRGD</name>
<dbReference type="InterPro" id="IPR029045">
    <property type="entry name" value="ClpP/crotonase-like_dom_sf"/>
</dbReference>
<dbReference type="CDD" id="cd06558">
    <property type="entry name" value="crotonase-like"/>
    <property type="match status" value="1"/>
</dbReference>
<dbReference type="EMBL" id="BMSL01000009">
    <property type="protein sequence ID" value="GGS44313.1"/>
    <property type="molecule type" value="Genomic_DNA"/>
</dbReference>
<feature type="compositionally biased region" description="Pro residues" evidence="1">
    <location>
        <begin position="1"/>
        <end position="14"/>
    </location>
</feature>
<dbReference type="Proteomes" id="UP000653493">
    <property type="component" value="Unassembled WGS sequence"/>
</dbReference>
<proteinExistence type="predicted"/>
<dbReference type="InterPro" id="IPR001753">
    <property type="entry name" value="Enoyl-CoA_hydra/iso"/>
</dbReference>
<gene>
    <name evidence="2" type="ORF">GCM10010238_37610</name>
</gene>
<evidence type="ECO:0000313" key="3">
    <source>
        <dbReference type="Proteomes" id="UP000653493"/>
    </source>
</evidence>
<dbReference type="GO" id="GO:0003824">
    <property type="term" value="F:catalytic activity"/>
    <property type="evidence" value="ECO:0007669"/>
    <property type="project" value="UniProtKB-ARBA"/>
</dbReference>
<comment type="caution">
    <text evidence="2">The sequence shown here is derived from an EMBL/GenBank/DDBJ whole genome shotgun (WGS) entry which is preliminary data.</text>
</comment>
<evidence type="ECO:0000256" key="1">
    <source>
        <dbReference type="SAM" id="MobiDB-lite"/>
    </source>
</evidence>
<dbReference type="Gene3D" id="1.20.58.1300">
    <property type="match status" value="1"/>
</dbReference>
<dbReference type="Pfam" id="PF00378">
    <property type="entry name" value="ECH_1"/>
    <property type="match status" value="1"/>
</dbReference>
<dbReference type="AlphaFoldDB" id="A0A918LGK3"/>
<sequence>MTAPRAVPPPSPPSPDHDARRLGARLDTLRRHLDRLPRKAVRSPAEQSTARTLLADGRAAREEFLARHAPAVYARLTDDLRSPLRVAGLLAAAAAHYPGLVPGEAELAEESGRAQRDKEGWEIDQGLFVGRVLDDPVSGRHLLHAMARPRERAERLLDEFRQQDTVDLGPVAVHHKNGVGYVVFQNHRYLNAEDDASNQALEIAVDLVLLDDRVDVGVLRGGVATHPKWAGRRVFGAGINLTHLRQGRISLVDFFLDREMGAVNKMYRGHPGDFTGEPEPRSLREKPWIAAVDSFAIGGGCQFLLVMDHVVAEHGSYVNLPAGREGIIPGCGVMRLPRFVGEAIARQAVLFSRDIPVDSPEGRMVVADTVPAGEMEAAVDRAVEGLRATGMSSVLANRRAMRIGGEPLDTFRTYMANYAREQAYCAYSQAVFDNLDRNWGR</sequence>
<organism evidence="2 3">
    <name type="scientific">Streptomyces griseoviridis</name>
    <dbReference type="NCBI Taxonomy" id="45398"/>
    <lineage>
        <taxon>Bacteria</taxon>
        <taxon>Bacillati</taxon>
        <taxon>Actinomycetota</taxon>
        <taxon>Actinomycetes</taxon>
        <taxon>Kitasatosporales</taxon>
        <taxon>Streptomycetaceae</taxon>
        <taxon>Streptomyces</taxon>
    </lineage>
</organism>
<dbReference type="Gene3D" id="3.90.226.10">
    <property type="entry name" value="2-enoyl-CoA Hydratase, Chain A, domain 1"/>
    <property type="match status" value="1"/>
</dbReference>
<reference evidence="2" key="2">
    <citation type="submission" date="2020-09" db="EMBL/GenBank/DDBJ databases">
        <authorList>
            <person name="Sun Q."/>
            <person name="Ohkuma M."/>
        </authorList>
    </citation>
    <scope>NUCLEOTIDE SEQUENCE</scope>
    <source>
        <strain evidence="2">JCM 4234</strain>
    </source>
</reference>
<evidence type="ECO:0000313" key="2">
    <source>
        <dbReference type="EMBL" id="GGS44313.1"/>
    </source>
</evidence>
<keyword evidence="3" id="KW-1185">Reference proteome</keyword>
<dbReference type="GO" id="GO:0006635">
    <property type="term" value="P:fatty acid beta-oxidation"/>
    <property type="evidence" value="ECO:0007669"/>
    <property type="project" value="TreeGrafter"/>
</dbReference>
<reference evidence="2" key="1">
    <citation type="journal article" date="2014" name="Int. J. Syst. Evol. Microbiol.">
        <title>Complete genome sequence of Corynebacterium casei LMG S-19264T (=DSM 44701T), isolated from a smear-ripened cheese.</title>
        <authorList>
            <consortium name="US DOE Joint Genome Institute (JGI-PGF)"/>
            <person name="Walter F."/>
            <person name="Albersmeier A."/>
            <person name="Kalinowski J."/>
            <person name="Ruckert C."/>
        </authorList>
    </citation>
    <scope>NUCLEOTIDE SEQUENCE</scope>
    <source>
        <strain evidence="2">JCM 4234</strain>
    </source>
</reference>